<evidence type="ECO:0000313" key="2">
    <source>
        <dbReference type="EMBL" id="GEC97011.1"/>
    </source>
</evidence>
<organism evidence="2 3">
    <name type="scientific">Zoogloea ramigera</name>
    <dbReference type="NCBI Taxonomy" id="350"/>
    <lineage>
        <taxon>Bacteria</taxon>
        <taxon>Pseudomonadati</taxon>
        <taxon>Pseudomonadota</taxon>
        <taxon>Betaproteobacteria</taxon>
        <taxon>Rhodocyclales</taxon>
        <taxon>Zoogloeaceae</taxon>
        <taxon>Zoogloea</taxon>
    </lineage>
</organism>
<protein>
    <submittedName>
        <fullName evidence="2">Uncharacterized protein</fullName>
    </submittedName>
</protein>
<reference evidence="2 3" key="1">
    <citation type="submission" date="2019-06" db="EMBL/GenBank/DDBJ databases">
        <title>Whole genome shotgun sequence of Zoogloea ramigera NBRC 15342.</title>
        <authorList>
            <person name="Hosoyama A."/>
            <person name="Uohara A."/>
            <person name="Ohji S."/>
            <person name="Ichikawa N."/>
        </authorList>
    </citation>
    <scope>NUCLEOTIDE SEQUENCE [LARGE SCALE GENOMIC DNA]</scope>
    <source>
        <strain evidence="2 3">NBRC 15342</strain>
    </source>
</reference>
<evidence type="ECO:0000313" key="3">
    <source>
        <dbReference type="Proteomes" id="UP000318422"/>
    </source>
</evidence>
<comment type="caution">
    <text evidence="2">The sequence shown here is derived from an EMBL/GenBank/DDBJ whole genome shotgun (WGS) entry which is preliminary data.</text>
</comment>
<dbReference type="RefSeq" id="WP_246093695.1">
    <property type="nucleotide sequence ID" value="NZ_BJNV01000061.1"/>
</dbReference>
<name>A0A4Y4CVS4_ZOORA</name>
<dbReference type="AlphaFoldDB" id="A0A4Y4CVS4"/>
<feature type="region of interest" description="Disordered" evidence="1">
    <location>
        <begin position="1"/>
        <end position="39"/>
    </location>
</feature>
<sequence>MNQQMSFDFALDTAAPGRAPRVPRRRAALPHPPPSQLPLELSSLAADRGPTARPSLARRPPIFRAEPAPARLGDGRQWSEGVWTAAVIRNLDDDGWLVQVRRNGEAEPVLLAPWAAERDASEPKPLDQAAFNALVRTAAGTLARQAQQLHASLRKRVALNLDGCRWEVTLDVVPDEYEPHALLAAVDDGGERVAEEKVLPDFKLTSASAQAWIEAGFRHAGGELW</sequence>
<dbReference type="EMBL" id="BJNV01000061">
    <property type="protein sequence ID" value="GEC97011.1"/>
    <property type="molecule type" value="Genomic_DNA"/>
</dbReference>
<proteinExistence type="predicted"/>
<gene>
    <name evidence="2" type="ORF">ZRA01_30840</name>
</gene>
<keyword evidence="3" id="KW-1185">Reference proteome</keyword>
<evidence type="ECO:0000256" key="1">
    <source>
        <dbReference type="SAM" id="MobiDB-lite"/>
    </source>
</evidence>
<dbReference type="Proteomes" id="UP000318422">
    <property type="component" value="Unassembled WGS sequence"/>
</dbReference>
<accession>A0A4Y4CVS4</accession>